<dbReference type="Proteomes" id="UP000002420">
    <property type="component" value="Chromosome"/>
</dbReference>
<dbReference type="Pfam" id="PF01103">
    <property type="entry name" value="Omp85"/>
    <property type="match status" value="1"/>
</dbReference>
<evidence type="ECO:0000256" key="5">
    <source>
        <dbReference type="ARBA" id="ARBA00022737"/>
    </source>
</evidence>
<dbReference type="eggNOG" id="COG4775">
    <property type="taxonomic scope" value="Bacteria"/>
</dbReference>
<feature type="signal peptide" evidence="9">
    <location>
        <begin position="1"/>
        <end position="24"/>
    </location>
</feature>
<dbReference type="InterPro" id="IPR034746">
    <property type="entry name" value="POTRA"/>
</dbReference>
<dbReference type="KEGG" id="glo:Glov_0760"/>
<organism evidence="11 12">
    <name type="scientific">Trichlorobacter lovleyi (strain ATCC BAA-1151 / DSM 17278 / SZ)</name>
    <name type="common">Geobacter lovleyi</name>
    <dbReference type="NCBI Taxonomy" id="398767"/>
    <lineage>
        <taxon>Bacteria</taxon>
        <taxon>Pseudomonadati</taxon>
        <taxon>Thermodesulfobacteriota</taxon>
        <taxon>Desulfuromonadia</taxon>
        <taxon>Geobacterales</taxon>
        <taxon>Geobacteraceae</taxon>
        <taxon>Trichlorobacter</taxon>
    </lineage>
</organism>
<dbReference type="InterPro" id="IPR010827">
    <property type="entry name" value="BamA/TamA_POTRA"/>
</dbReference>
<keyword evidence="3" id="KW-0812">Transmembrane</keyword>
<sequence>MTFYPYLTTALLAALLLADRPAYADGEKILDVVVRGNRRVEGAAILGATTIKPGDILDSDRTDADVRSIYRLGQFQEVQVSSEPGNGGVVLVYAVIEKPVVRDIRFEGNKELKQDKLLEGLPVRRNAIFSQKDLDKAVAKLKKQYQDEGYFLVVVEPLIEQRSPTEYQVLFKVTEGKKIRISAINFEGNSAFSPRKLRGVMETKQEWFMSWLTGAGTYKEEVLKNDALLIADHYMNNGYINVKVGEPVMKLAEDQESLLVDISITEGDQYRVGEIAFKGDILYPEHEIRKQLKTESGEVFSRANLRADIGTLTDMTADKGYAFNNVNPQTKPDPGRKTMDLTFDVEKGDLVYIERISIAGNSKTRDKVARRELRLMEGDLYSATGFKRSKQNLMNTGYFEEANVATSKGSSGNKLNVNVDLKEKATGAFTIGGGYSSLDGLIFQGSVSQANFLGLGLKANASAAIGGKSNTYSIGLTDPYFLDTKWTLGVDIYRSERDYTDYSRRLTGGDIKAGYPITDFIGTFWMYKYEIKDIYDPDIYYLDANAKYPDSYPLGQTTTSSVYASLTNNTTDFRFDPSSGWVNTLSVEYAGLGGDNKYVREIFDNTYYHPLWWKFVISGKVVVGAVQKAGGPIPIDEKFYLGGIGTLRGYSARTVSPKNNDVYVGGEKELFGNIEIKFPLLPEYGIKGVGFFDYGNAWSGSFKPPKMLMSYGGGIRWASPMGPLRLEYGIPINPRPEDSKSGRFEFAIGSLF</sequence>
<evidence type="ECO:0000256" key="3">
    <source>
        <dbReference type="ARBA" id="ARBA00022692"/>
    </source>
</evidence>
<dbReference type="InterPro" id="IPR039910">
    <property type="entry name" value="D15-like"/>
</dbReference>
<dbReference type="RefSeq" id="WP_012468842.1">
    <property type="nucleotide sequence ID" value="NC_010814.1"/>
</dbReference>
<dbReference type="Pfam" id="PF07244">
    <property type="entry name" value="POTRA"/>
    <property type="match status" value="5"/>
</dbReference>
<feature type="domain" description="POTRA" evidence="10">
    <location>
        <begin position="27"/>
        <end position="98"/>
    </location>
</feature>
<dbReference type="InterPro" id="IPR023707">
    <property type="entry name" value="OM_assembly_BamA"/>
</dbReference>
<evidence type="ECO:0000313" key="11">
    <source>
        <dbReference type="EMBL" id="ACD94486.1"/>
    </source>
</evidence>
<keyword evidence="7" id="KW-0998">Cell outer membrane</keyword>
<dbReference type="NCBIfam" id="TIGR03303">
    <property type="entry name" value="OM_YaeT"/>
    <property type="match status" value="1"/>
</dbReference>
<dbReference type="GO" id="GO:0009279">
    <property type="term" value="C:cell outer membrane"/>
    <property type="evidence" value="ECO:0007669"/>
    <property type="project" value="UniProtKB-UniRule"/>
</dbReference>
<dbReference type="Gene3D" id="2.40.160.50">
    <property type="entry name" value="membrane protein fhac: a member of the omp85/tpsb transporter family"/>
    <property type="match status" value="1"/>
</dbReference>
<feature type="chain" id="PRO_5039895340" description="Outer membrane protein assembly factor BamA" evidence="9">
    <location>
        <begin position="25"/>
        <end position="752"/>
    </location>
</feature>
<name>B3E4H1_TRIL1</name>
<evidence type="ECO:0000256" key="8">
    <source>
        <dbReference type="NCBIfam" id="TIGR03303"/>
    </source>
</evidence>
<dbReference type="GO" id="GO:0071709">
    <property type="term" value="P:membrane assembly"/>
    <property type="evidence" value="ECO:0007669"/>
    <property type="project" value="InterPro"/>
</dbReference>
<keyword evidence="6" id="KW-0472">Membrane</keyword>
<dbReference type="HAMAP" id="MF_01430">
    <property type="entry name" value="OM_assembly_BamA"/>
    <property type="match status" value="1"/>
</dbReference>
<dbReference type="Gene3D" id="3.10.20.310">
    <property type="entry name" value="membrane protein fhac"/>
    <property type="match status" value="5"/>
</dbReference>
<keyword evidence="5" id="KW-0677">Repeat</keyword>
<dbReference type="PANTHER" id="PTHR12815">
    <property type="entry name" value="SORTING AND ASSEMBLY MACHINERY SAMM50 PROTEIN FAMILY MEMBER"/>
    <property type="match status" value="1"/>
</dbReference>
<gene>
    <name evidence="11" type="ordered locus">Glov_0760</name>
</gene>
<feature type="domain" description="POTRA" evidence="10">
    <location>
        <begin position="270"/>
        <end position="348"/>
    </location>
</feature>
<accession>B3E4H1</accession>
<dbReference type="AlphaFoldDB" id="B3E4H1"/>
<dbReference type="STRING" id="398767.Glov_0760"/>
<dbReference type="PROSITE" id="PS51779">
    <property type="entry name" value="POTRA"/>
    <property type="match status" value="4"/>
</dbReference>
<protein>
    <recommendedName>
        <fullName evidence="8">Outer membrane protein assembly factor BamA</fullName>
    </recommendedName>
</protein>
<dbReference type="PIRSF" id="PIRSF006076">
    <property type="entry name" value="OM_assembly_OMP85"/>
    <property type="match status" value="1"/>
</dbReference>
<evidence type="ECO:0000313" key="12">
    <source>
        <dbReference type="Proteomes" id="UP000002420"/>
    </source>
</evidence>
<keyword evidence="12" id="KW-1185">Reference proteome</keyword>
<evidence type="ECO:0000256" key="7">
    <source>
        <dbReference type="ARBA" id="ARBA00023237"/>
    </source>
</evidence>
<dbReference type="OrthoDB" id="9803054at2"/>
<reference evidence="11 12" key="1">
    <citation type="submission" date="2008-05" db="EMBL/GenBank/DDBJ databases">
        <title>Complete sequence of chromosome of Geobacter lovleyi SZ.</title>
        <authorList>
            <consortium name="US DOE Joint Genome Institute"/>
            <person name="Lucas S."/>
            <person name="Copeland A."/>
            <person name="Lapidus A."/>
            <person name="Glavina del Rio T."/>
            <person name="Dalin E."/>
            <person name="Tice H."/>
            <person name="Bruce D."/>
            <person name="Goodwin L."/>
            <person name="Pitluck S."/>
            <person name="Chertkov O."/>
            <person name="Meincke L."/>
            <person name="Brettin T."/>
            <person name="Detter J.C."/>
            <person name="Han C."/>
            <person name="Tapia R."/>
            <person name="Kuske C.R."/>
            <person name="Schmutz J."/>
            <person name="Larimer F."/>
            <person name="Land M."/>
            <person name="Hauser L."/>
            <person name="Kyrpides N."/>
            <person name="Mikhailova N."/>
            <person name="Sung Y."/>
            <person name="Fletcher K.E."/>
            <person name="Ritalahti K.M."/>
            <person name="Loeffler F.E."/>
            <person name="Richardson P."/>
        </authorList>
    </citation>
    <scope>NUCLEOTIDE SEQUENCE [LARGE SCALE GENOMIC DNA]</scope>
    <source>
        <strain evidence="12">ATCC BAA-1151 / DSM 17278 / SZ</strain>
    </source>
</reference>
<keyword evidence="4 9" id="KW-0732">Signal</keyword>
<evidence type="ECO:0000259" key="10">
    <source>
        <dbReference type="PROSITE" id="PS51779"/>
    </source>
</evidence>
<evidence type="ECO:0000256" key="6">
    <source>
        <dbReference type="ARBA" id="ARBA00023136"/>
    </source>
</evidence>
<evidence type="ECO:0000256" key="2">
    <source>
        <dbReference type="ARBA" id="ARBA00022452"/>
    </source>
</evidence>
<feature type="domain" description="POTRA" evidence="10">
    <location>
        <begin position="351"/>
        <end position="422"/>
    </location>
</feature>
<evidence type="ECO:0000256" key="9">
    <source>
        <dbReference type="SAM" id="SignalP"/>
    </source>
</evidence>
<dbReference type="PANTHER" id="PTHR12815:SF23">
    <property type="entry name" value="OUTER MEMBRANE PROTEIN ASSEMBLY FACTOR BAMA"/>
    <property type="match status" value="1"/>
</dbReference>
<evidence type="ECO:0000256" key="1">
    <source>
        <dbReference type="ARBA" id="ARBA00004370"/>
    </source>
</evidence>
<dbReference type="EMBL" id="CP001089">
    <property type="protein sequence ID" value="ACD94486.1"/>
    <property type="molecule type" value="Genomic_DNA"/>
</dbReference>
<feature type="domain" description="POTRA" evidence="10">
    <location>
        <begin position="99"/>
        <end position="176"/>
    </location>
</feature>
<comment type="subcellular location">
    <subcellularLocation>
        <location evidence="1">Membrane</location>
    </subcellularLocation>
</comment>
<evidence type="ECO:0000256" key="4">
    <source>
        <dbReference type="ARBA" id="ARBA00022729"/>
    </source>
</evidence>
<keyword evidence="2" id="KW-1134">Transmembrane beta strand</keyword>
<dbReference type="InterPro" id="IPR000184">
    <property type="entry name" value="Bac_surfAg_D15"/>
</dbReference>
<proteinExistence type="inferred from homology"/>
<dbReference type="HOGENOM" id="CLU_007664_1_1_7"/>